<dbReference type="Pfam" id="PF12627">
    <property type="entry name" value="PolyA_pol_RNAbd"/>
    <property type="match status" value="1"/>
</dbReference>
<comment type="caution">
    <text evidence="14">The sequence shown here is derived from an EMBL/GenBank/DDBJ whole genome shotgun (WGS) entry which is preliminary data.</text>
</comment>
<dbReference type="GO" id="GO:0003723">
    <property type="term" value="F:RNA binding"/>
    <property type="evidence" value="ECO:0007669"/>
    <property type="project" value="UniProtKB-KW"/>
</dbReference>
<keyword evidence="5" id="KW-0479">Metal-binding</keyword>
<organism evidence="14 15">
    <name type="scientific">Pelistega ratti</name>
    <dbReference type="NCBI Taxonomy" id="2652177"/>
    <lineage>
        <taxon>Bacteria</taxon>
        <taxon>Pseudomonadati</taxon>
        <taxon>Pseudomonadota</taxon>
        <taxon>Betaproteobacteria</taxon>
        <taxon>Burkholderiales</taxon>
        <taxon>Alcaligenaceae</taxon>
        <taxon>Pelistega</taxon>
    </lineage>
</organism>
<evidence type="ECO:0000256" key="1">
    <source>
        <dbReference type="ARBA" id="ARBA00001946"/>
    </source>
</evidence>
<comment type="cofactor">
    <cofactor evidence="1">
        <name>Mg(2+)</name>
        <dbReference type="ChEBI" id="CHEBI:18420"/>
    </cofactor>
</comment>
<keyword evidence="9" id="KW-0460">Magnesium</keyword>
<dbReference type="EMBL" id="JAAGYR010000001">
    <property type="protein sequence ID" value="NEN74820.1"/>
    <property type="molecule type" value="Genomic_DNA"/>
</dbReference>
<dbReference type="SUPFAM" id="SSF81301">
    <property type="entry name" value="Nucleotidyltransferase"/>
    <property type="match status" value="1"/>
</dbReference>
<protein>
    <submittedName>
        <fullName evidence="14">CCA tRNA nucleotidyltransferase</fullName>
        <ecNumber evidence="14">2.7.7.72</ecNumber>
    </submittedName>
</protein>
<dbReference type="GO" id="GO:0001680">
    <property type="term" value="P:tRNA 3'-terminal CCA addition"/>
    <property type="evidence" value="ECO:0007669"/>
    <property type="project" value="InterPro"/>
</dbReference>
<dbReference type="PANTHER" id="PTHR47545">
    <property type="entry name" value="MULTIFUNCTIONAL CCA PROTEIN"/>
    <property type="match status" value="1"/>
</dbReference>
<dbReference type="InterPro" id="IPR032828">
    <property type="entry name" value="PolyA_RNA-bd"/>
</dbReference>
<proteinExistence type="inferred from homology"/>
<evidence type="ECO:0000256" key="6">
    <source>
        <dbReference type="ARBA" id="ARBA00022741"/>
    </source>
</evidence>
<evidence type="ECO:0000256" key="10">
    <source>
        <dbReference type="ARBA" id="ARBA00022884"/>
    </source>
</evidence>
<dbReference type="Gene3D" id="1.10.3090.10">
    <property type="entry name" value="cca-adding enzyme, domain 2"/>
    <property type="match status" value="1"/>
</dbReference>
<evidence type="ECO:0000256" key="3">
    <source>
        <dbReference type="ARBA" id="ARBA00022694"/>
    </source>
</evidence>
<dbReference type="Proteomes" id="UP000477651">
    <property type="component" value="Unassembled WGS sequence"/>
</dbReference>
<keyword evidence="8" id="KW-0067">ATP-binding</keyword>
<comment type="similarity">
    <text evidence="11">Belongs to the tRNA nucleotidyltransferase/poly(A) polymerase family.</text>
</comment>
<evidence type="ECO:0000313" key="14">
    <source>
        <dbReference type="EMBL" id="NEN74820.1"/>
    </source>
</evidence>
<dbReference type="Pfam" id="PF01743">
    <property type="entry name" value="PolyA_pol"/>
    <property type="match status" value="1"/>
</dbReference>
<feature type="domain" description="tRNA nucleotidyltransferase/poly(A) polymerase RNA and SrmB- binding" evidence="13">
    <location>
        <begin position="190"/>
        <end position="250"/>
    </location>
</feature>
<sequence>MIGNRGCRYSRSSIKIFSKNKDITVTITLSNLAFESDQYTEGLSVFCVGGAVRDALLHLPSGDKDWVVVGSTPEEMVARQFIPVGGDFPVFLHPITKEEYALARTERKSGRGYQGFTFYTGKDVSLAEDLKRRDFTINAIATDQQGNIYDPYQGVNDLNIKLFRHVSEAFVEDPVRILRLGRFLSRLSTFSVASETILLCRQMVCNGEVNALVAERVWKEISRALMEKEPQRCFTFLADIGALSIVIPLLHWDTSIGEYLVESAKRRLTLSQRYALLVWKSEQVKRLSQQLRVAKEQADYAHYLPIVYKGFSELQGIQQLPMTSDQAHQIVSFIEQVDGIRKPERLWQLIEVCTIIHQMSVVQSIAYLDFWKTVLQKVKSVEAGQIAQQYKGQVEQIKIAVREVREGVLLG</sequence>
<reference evidence="14 15" key="1">
    <citation type="submission" date="2020-02" db="EMBL/GenBank/DDBJ databases">
        <title>Pelistega sp. NLN82 were isolated from wild rodents of the Hainan Island.</title>
        <authorList>
            <person name="Niu N."/>
            <person name="Zhou J."/>
        </authorList>
    </citation>
    <scope>NUCLEOTIDE SEQUENCE [LARGE SCALE GENOMIC DNA]</scope>
    <source>
        <strain evidence="14 15">NLN82</strain>
    </source>
</reference>
<evidence type="ECO:0000259" key="13">
    <source>
        <dbReference type="Pfam" id="PF12627"/>
    </source>
</evidence>
<dbReference type="InterPro" id="IPR043519">
    <property type="entry name" value="NT_sf"/>
</dbReference>
<feature type="domain" description="Poly A polymerase head" evidence="12">
    <location>
        <begin position="46"/>
        <end position="162"/>
    </location>
</feature>
<evidence type="ECO:0000256" key="11">
    <source>
        <dbReference type="RuleBase" id="RU003953"/>
    </source>
</evidence>
<keyword evidence="10 11" id="KW-0694">RNA-binding</keyword>
<dbReference type="EC" id="2.7.7.72" evidence="14"/>
<evidence type="ECO:0000256" key="2">
    <source>
        <dbReference type="ARBA" id="ARBA00022679"/>
    </source>
</evidence>
<keyword evidence="2 11" id="KW-0808">Transferase</keyword>
<dbReference type="CDD" id="cd05398">
    <property type="entry name" value="NT_ClassII-CCAase"/>
    <property type="match status" value="1"/>
</dbReference>
<evidence type="ECO:0000256" key="5">
    <source>
        <dbReference type="ARBA" id="ARBA00022723"/>
    </source>
</evidence>
<evidence type="ECO:0000256" key="9">
    <source>
        <dbReference type="ARBA" id="ARBA00022842"/>
    </source>
</evidence>
<dbReference type="GO" id="GO:0042245">
    <property type="term" value="P:RNA repair"/>
    <property type="evidence" value="ECO:0007669"/>
    <property type="project" value="UniProtKB-KW"/>
</dbReference>
<keyword evidence="6" id="KW-0547">Nucleotide-binding</keyword>
<gene>
    <name evidence="14" type="ORF">F9B74_00545</name>
</gene>
<dbReference type="GO" id="GO:0046872">
    <property type="term" value="F:metal ion binding"/>
    <property type="evidence" value="ECO:0007669"/>
    <property type="project" value="UniProtKB-KW"/>
</dbReference>
<evidence type="ECO:0000256" key="4">
    <source>
        <dbReference type="ARBA" id="ARBA00022695"/>
    </source>
</evidence>
<accession>A0A6L9Y368</accession>
<name>A0A6L9Y368_9BURK</name>
<dbReference type="InterPro" id="IPR050124">
    <property type="entry name" value="tRNA_CCA-adding_enzyme"/>
</dbReference>
<keyword evidence="3" id="KW-0819">tRNA processing</keyword>
<keyword evidence="4 14" id="KW-0548">Nucleotidyltransferase</keyword>
<dbReference type="GO" id="GO:0005524">
    <property type="term" value="F:ATP binding"/>
    <property type="evidence" value="ECO:0007669"/>
    <property type="project" value="UniProtKB-KW"/>
</dbReference>
<evidence type="ECO:0000313" key="15">
    <source>
        <dbReference type="Proteomes" id="UP000477651"/>
    </source>
</evidence>
<evidence type="ECO:0000256" key="7">
    <source>
        <dbReference type="ARBA" id="ARBA00022800"/>
    </source>
</evidence>
<dbReference type="Gene3D" id="3.30.460.10">
    <property type="entry name" value="Beta Polymerase, domain 2"/>
    <property type="match status" value="1"/>
</dbReference>
<evidence type="ECO:0000256" key="8">
    <source>
        <dbReference type="ARBA" id="ARBA00022840"/>
    </source>
</evidence>
<dbReference type="PANTHER" id="PTHR47545:SF1">
    <property type="entry name" value="MULTIFUNCTIONAL CCA PROTEIN"/>
    <property type="match status" value="1"/>
</dbReference>
<evidence type="ECO:0000259" key="12">
    <source>
        <dbReference type="Pfam" id="PF01743"/>
    </source>
</evidence>
<keyword evidence="15" id="KW-1185">Reference proteome</keyword>
<dbReference type="GO" id="GO:0004810">
    <property type="term" value="F:CCA tRNA nucleotidyltransferase activity"/>
    <property type="evidence" value="ECO:0007669"/>
    <property type="project" value="UniProtKB-EC"/>
</dbReference>
<dbReference type="InterPro" id="IPR002646">
    <property type="entry name" value="PolA_pol_head_dom"/>
</dbReference>
<keyword evidence="7" id="KW-0692">RNA repair</keyword>
<dbReference type="InterPro" id="IPR012006">
    <property type="entry name" value="CCA_bact"/>
</dbReference>
<dbReference type="AlphaFoldDB" id="A0A6L9Y368"/>
<dbReference type="SUPFAM" id="SSF81891">
    <property type="entry name" value="Poly A polymerase C-terminal region-like"/>
    <property type="match status" value="1"/>
</dbReference>
<dbReference type="PIRSF" id="PIRSF000813">
    <property type="entry name" value="CCA_bact"/>
    <property type="match status" value="1"/>
</dbReference>